<accession>A0A2N3Y6H2</accession>
<proteinExistence type="predicted"/>
<dbReference type="SUPFAM" id="SSF47413">
    <property type="entry name" value="lambda repressor-like DNA-binding domains"/>
    <property type="match status" value="1"/>
</dbReference>
<evidence type="ECO:0000259" key="1">
    <source>
        <dbReference type="PROSITE" id="PS50943"/>
    </source>
</evidence>
<dbReference type="RefSeq" id="WP_010696067.1">
    <property type="nucleotide sequence ID" value="NZ_CP061007.1"/>
</dbReference>
<organism evidence="2 3">
    <name type="scientific">Saccharopolyspora spinosa</name>
    <dbReference type="NCBI Taxonomy" id="60894"/>
    <lineage>
        <taxon>Bacteria</taxon>
        <taxon>Bacillati</taxon>
        <taxon>Actinomycetota</taxon>
        <taxon>Actinomycetes</taxon>
        <taxon>Pseudonocardiales</taxon>
        <taxon>Pseudonocardiaceae</taxon>
        <taxon>Saccharopolyspora</taxon>
    </lineage>
</organism>
<reference evidence="2" key="1">
    <citation type="submission" date="2017-12" db="EMBL/GenBank/DDBJ databases">
        <title>Sequencing the genomes of 1000 Actinobacteria strains.</title>
        <authorList>
            <person name="Klenk H.-P."/>
        </authorList>
    </citation>
    <scope>NUCLEOTIDE SEQUENCE [LARGE SCALE GENOMIC DNA]</scope>
    <source>
        <strain evidence="2">DSM 44228</strain>
    </source>
</reference>
<dbReference type="EMBL" id="PJNB01000001">
    <property type="protein sequence ID" value="PKW18465.1"/>
    <property type="molecule type" value="Genomic_DNA"/>
</dbReference>
<protein>
    <submittedName>
        <fullName evidence="2">Helix-turn-helix protein</fullName>
    </submittedName>
</protein>
<evidence type="ECO:0000313" key="3">
    <source>
        <dbReference type="Proteomes" id="UP000233786"/>
    </source>
</evidence>
<sequence length="395" mass="43260">MSDTFGEALRRHRRAAGLSQADLAARLHLSQSDISRYERSQQQPTSTTAQALDETLSTRGQLRALATTNQQSRAVSLLGDELEALELARRVAASDVATETLDRLDVAFDELATAYASASPHDLLPRIREHLAYVGQLLDAPRLSLKAHRRLVVLGGWYSLLAATVHIDLNEHGPATATLRTAVSLAEHAGADEIHAWCYETEAWRTLTAGDYHRAVKLSQHAQHLAPAGSSAEVQATAQEGRAWARIGNAAATHGIVTRVHDLAAHRTTPDLAEHHFRYDPDKAHAYTATTLAWVGDSEGERFARDVIERFRPTGDGQRWPRRYASAHLDLALCAVRSGQLDEAADAARTAIDSGVVVPSNWWRAREVVQQVTAQRLPAARELQASYQAMTNGQP</sequence>
<dbReference type="InterPro" id="IPR001387">
    <property type="entry name" value="Cro/C1-type_HTH"/>
</dbReference>
<dbReference type="GO" id="GO:0003677">
    <property type="term" value="F:DNA binding"/>
    <property type="evidence" value="ECO:0007669"/>
    <property type="project" value="InterPro"/>
</dbReference>
<dbReference type="InterPro" id="IPR010982">
    <property type="entry name" value="Lambda_DNA-bd_dom_sf"/>
</dbReference>
<dbReference type="AlphaFoldDB" id="A0A2N3Y6H2"/>
<dbReference type="STRING" id="994479.GCA_000194155_03099"/>
<dbReference type="Gene3D" id="1.10.260.40">
    <property type="entry name" value="lambda repressor-like DNA-binding domains"/>
    <property type="match status" value="1"/>
</dbReference>
<dbReference type="InterPro" id="IPR011990">
    <property type="entry name" value="TPR-like_helical_dom_sf"/>
</dbReference>
<comment type="caution">
    <text evidence="2">The sequence shown here is derived from an EMBL/GenBank/DDBJ whole genome shotgun (WGS) entry which is preliminary data.</text>
</comment>
<dbReference type="PROSITE" id="PS50943">
    <property type="entry name" value="HTH_CROC1"/>
    <property type="match status" value="1"/>
</dbReference>
<dbReference type="SUPFAM" id="SSF48452">
    <property type="entry name" value="TPR-like"/>
    <property type="match status" value="1"/>
</dbReference>
<evidence type="ECO:0000313" key="2">
    <source>
        <dbReference type="EMBL" id="PKW18465.1"/>
    </source>
</evidence>
<dbReference type="OrthoDB" id="3831424at2"/>
<feature type="domain" description="HTH cro/C1-type" evidence="1">
    <location>
        <begin position="9"/>
        <end position="62"/>
    </location>
</feature>
<gene>
    <name evidence="2" type="ORF">A8926_6551</name>
</gene>
<dbReference type="Proteomes" id="UP000233786">
    <property type="component" value="Unassembled WGS sequence"/>
</dbReference>
<dbReference type="CDD" id="cd00093">
    <property type="entry name" value="HTH_XRE"/>
    <property type="match status" value="1"/>
</dbReference>
<keyword evidence="3" id="KW-1185">Reference proteome</keyword>
<dbReference type="Pfam" id="PF13560">
    <property type="entry name" value="HTH_31"/>
    <property type="match status" value="1"/>
</dbReference>
<dbReference type="SMART" id="SM00530">
    <property type="entry name" value="HTH_XRE"/>
    <property type="match status" value="1"/>
</dbReference>
<name>A0A2N3Y6H2_SACSN</name>